<evidence type="ECO:0000259" key="5">
    <source>
        <dbReference type="SMART" id="SM00760"/>
    </source>
</evidence>
<organism evidence="6 7">
    <name type="scientific">Candidatus Taylorbacteria bacterium RIFCSPHIGHO2_01_FULL_51_15</name>
    <dbReference type="NCBI Taxonomy" id="1802304"/>
    <lineage>
        <taxon>Bacteria</taxon>
        <taxon>Candidatus Tayloriibacteriota</taxon>
    </lineage>
</organism>
<evidence type="ECO:0000256" key="1">
    <source>
        <dbReference type="ARBA" id="ARBA00023015"/>
    </source>
</evidence>
<dbReference type="GO" id="GO:0006270">
    <property type="term" value="P:DNA replication initiation"/>
    <property type="evidence" value="ECO:0007669"/>
    <property type="project" value="InterPro"/>
</dbReference>
<name>A0A1G2MBW3_9BACT</name>
<dbReference type="PANTHER" id="PTHR30603">
    <property type="entry name" value="RNA POLYMERASE SIGMA FACTOR RPO"/>
    <property type="match status" value="1"/>
</dbReference>
<gene>
    <name evidence="6" type="ORF">A2849_03185</name>
</gene>
<comment type="caution">
    <text evidence="6">The sequence shown here is derived from an EMBL/GenBank/DDBJ whole genome shotgun (WGS) entry which is preliminary data.</text>
</comment>
<dbReference type="GO" id="GO:0016987">
    <property type="term" value="F:sigma factor activity"/>
    <property type="evidence" value="ECO:0007669"/>
    <property type="project" value="UniProtKB-KW"/>
</dbReference>
<dbReference type="Pfam" id="PF04539">
    <property type="entry name" value="Sigma70_r3"/>
    <property type="match status" value="1"/>
</dbReference>
<sequence length="387" mass="44284">MIHTEKLTQEQEILLLDRVAGGDLEAHAEIVNRHQWLVRTVARKYQGRGVPFSDLEQEGNLGLLRAIEKFDSSGGNRLSTYARWWIRHFVQRAIPKQGDQISRSAYLEQKLAPIRRASETLLKRLKRPPTAEEIGKEIGQPESEVERLLKLEKRHSFSLDASVGEISEVNGKELGEIIPDPNAELPSDVAHTHLLFEQAHAALDALSKRERRILELRFGLVDGKQHSLRSVGAEFNMTGEGIRLIQNIALCKLRGIPPPRKRGKPVSFRVEIIDRRPLKNASDNGCLVESVCRAYGISETKILSRDRHSRIVWARHVLAYLLFEDLNRHPVRIAEILGKDAGTVKYYIRKIKSFIGEHWFIADIARIRLLYVGVLDYTRFRHFEKVS</sequence>
<dbReference type="SUPFAM" id="SSF88946">
    <property type="entry name" value="Sigma2 domain of RNA polymerase sigma factors"/>
    <property type="match status" value="1"/>
</dbReference>
<dbReference type="SUPFAM" id="SSF48295">
    <property type="entry name" value="TrpR-like"/>
    <property type="match status" value="1"/>
</dbReference>
<dbReference type="EMBL" id="MHRI01000010">
    <property type="protein sequence ID" value="OHA21313.1"/>
    <property type="molecule type" value="Genomic_DNA"/>
</dbReference>
<reference evidence="6 7" key="1">
    <citation type="journal article" date="2016" name="Nat. Commun.">
        <title>Thousands of microbial genomes shed light on interconnected biogeochemical processes in an aquifer system.</title>
        <authorList>
            <person name="Anantharaman K."/>
            <person name="Brown C.T."/>
            <person name="Hug L.A."/>
            <person name="Sharon I."/>
            <person name="Castelle C.J."/>
            <person name="Probst A.J."/>
            <person name="Thomas B.C."/>
            <person name="Singh A."/>
            <person name="Wilkins M.J."/>
            <person name="Karaoz U."/>
            <person name="Brodie E.L."/>
            <person name="Williams K.H."/>
            <person name="Hubbard S.S."/>
            <person name="Banfield J.F."/>
        </authorList>
    </citation>
    <scope>NUCLEOTIDE SEQUENCE [LARGE SCALE GENOMIC DNA]</scope>
</reference>
<dbReference type="InterPro" id="IPR050239">
    <property type="entry name" value="Sigma-70_RNA_pol_init_factors"/>
</dbReference>
<dbReference type="GO" id="GO:0006275">
    <property type="term" value="P:regulation of DNA replication"/>
    <property type="evidence" value="ECO:0007669"/>
    <property type="project" value="InterPro"/>
</dbReference>
<evidence type="ECO:0000256" key="2">
    <source>
        <dbReference type="ARBA" id="ARBA00023082"/>
    </source>
</evidence>
<keyword evidence="1" id="KW-0805">Transcription regulation</keyword>
<dbReference type="InterPro" id="IPR010921">
    <property type="entry name" value="Trp_repressor/repl_initiator"/>
</dbReference>
<dbReference type="Pfam" id="PF08299">
    <property type="entry name" value="Bac_DnaA_C"/>
    <property type="match status" value="1"/>
</dbReference>
<accession>A0A1G2MBW3</accession>
<dbReference type="SMART" id="SM00760">
    <property type="entry name" value="Bac_DnaA_C"/>
    <property type="match status" value="1"/>
</dbReference>
<dbReference type="InterPro" id="IPR007627">
    <property type="entry name" value="RNA_pol_sigma70_r2"/>
</dbReference>
<dbReference type="PRINTS" id="PR00046">
    <property type="entry name" value="SIGMA70FCT"/>
</dbReference>
<dbReference type="InterPro" id="IPR013324">
    <property type="entry name" value="RNA_pol_sigma_r3/r4-like"/>
</dbReference>
<dbReference type="Gene3D" id="1.10.10.10">
    <property type="entry name" value="Winged helix-like DNA-binding domain superfamily/Winged helix DNA-binding domain"/>
    <property type="match status" value="2"/>
</dbReference>
<dbReference type="Gene3D" id="1.10.1750.10">
    <property type="match status" value="1"/>
</dbReference>
<proteinExistence type="predicted"/>
<dbReference type="Gene3D" id="1.20.120.1810">
    <property type="match status" value="1"/>
</dbReference>
<dbReference type="InterPro" id="IPR007630">
    <property type="entry name" value="RNA_pol_sigma70_r4"/>
</dbReference>
<dbReference type="InterPro" id="IPR014284">
    <property type="entry name" value="RNA_pol_sigma-70_dom"/>
</dbReference>
<protein>
    <recommendedName>
        <fullName evidence="5">Chromosomal replication initiator DnaA C-terminal domain-containing protein</fullName>
    </recommendedName>
</protein>
<dbReference type="InterPro" id="IPR013325">
    <property type="entry name" value="RNA_pol_sigma_r2"/>
</dbReference>
<dbReference type="Proteomes" id="UP000178121">
    <property type="component" value="Unassembled WGS sequence"/>
</dbReference>
<dbReference type="AlphaFoldDB" id="A0A1G2MBW3"/>
<dbReference type="GO" id="GO:0006352">
    <property type="term" value="P:DNA-templated transcription initiation"/>
    <property type="evidence" value="ECO:0007669"/>
    <property type="project" value="InterPro"/>
</dbReference>
<evidence type="ECO:0000256" key="3">
    <source>
        <dbReference type="ARBA" id="ARBA00023125"/>
    </source>
</evidence>
<dbReference type="GO" id="GO:0005524">
    <property type="term" value="F:ATP binding"/>
    <property type="evidence" value="ECO:0007669"/>
    <property type="project" value="InterPro"/>
</dbReference>
<dbReference type="SUPFAM" id="SSF88659">
    <property type="entry name" value="Sigma3 and sigma4 domains of RNA polymerase sigma factors"/>
    <property type="match status" value="2"/>
</dbReference>
<keyword evidence="3" id="KW-0238">DNA-binding</keyword>
<dbReference type="NCBIfam" id="TIGR02937">
    <property type="entry name" value="sigma70-ECF"/>
    <property type="match status" value="1"/>
</dbReference>
<dbReference type="InterPro" id="IPR000943">
    <property type="entry name" value="RNA_pol_sigma70"/>
</dbReference>
<dbReference type="GO" id="GO:0043565">
    <property type="term" value="F:sequence-specific DNA binding"/>
    <property type="evidence" value="ECO:0007669"/>
    <property type="project" value="InterPro"/>
</dbReference>
<dbReference type="Pfam" id="PF04542">
    <property type="entry name" value="Sigma70_r2"/>
    <property type="match status" value="1"/>
</dbReference>
<evidence type="ECO:0000256" key="4">
    <source>
        <dbReference type="ARBA" id="ARBA00023163"/>
    </source>
</evidence>
<dbReference type="Pfam" id="PF04545">
    <property type="entry name" value="Sigma70_r4"/>
    <property type="match status" value="1"/>
</dbReference>
<dbReference type="PANTHER" id="PTHR30603:SF47">
    <property type="entry name" value="RNA POLYMERASE SIGMA FACTOR SIGD, CHLOROPLASTIC"/>
    <property type="match status" value="1"/>
</dbReference>
<keyword evidence="4" id="KW-0804">Transcription</keyword>
<keyword evidence="2" id="KW-0731">Sigma factor</keyword>
<dbReference type="InterPro" id="IPR007624">
    <property type="entry name" value="RNA_pol_sigma70_r3"/>
</dbReference>
<feature type="domain" description="Chromosomal replication initiator DnaA C-terminal" evidence="5">
    <location>
        <begin position="283"/>
        <end position="351"/>
    </location>
</feature>
<dbReference type="InterPro" id="IPR036388">
    <property type="entry name" value="WH-like_DNA-bd_sf"/>
</dbReference>
<dbReference type="InterPro" id="IPR013159">
    <property type="entry name" value="DnaA_C"/>
</dbReference>
<evidence type="ECO:0000313" key="7">
    <source>
        <dbReference type="Proteomes" id="UP000178121"/>
    </source>
</evidence>
<evidence type="ECO:0000313" key="6">
    <source>
        <dbReference type="EMBL" id="OHA21313.1"/>
    </source>
</evidence>